<accession>A0ABS2AM25</accession>
<evidence type="ECO:0000256" key="1">
    <source>
        <dbReference type="SAM" id="SignalP"/>
    </source>
</evidence>
<keyword evidence="1" id="KW-0732">Signal</keyword>
<dbReference type="RefSeq" id="WP_203380802.1">
    <property type="nucleotide sequence ID" value="NZ_JAENHP010000016.1"/>
</dbReference>
<comment type="caution">
    <text evidence="2">The sequence shown here is derived from an EMBL/GenBank/DDBJ whole genome shotgun (WGS) entry which is preliminary data.</text>
</comment>
<dbReference type="Proteomes" id="UP000632138">
    <property type="component" value="Unassembled WGS sequence"/>
</dbReference>
<gene>
    <name evidence="2" type="ORF">JIG36_35520</name>
</gene>
<keyword evidence="3" id="KW-1185">Reference proteome</keyword>
<proteinExistence type="predicted"/>
<sequence>MNIKRQAQAAVAIGAVTAAAVAGLQAPANAAWPSDIFHIADVPTWVVQHTDGHVEWGNRTAYVDGTVTDNDNLPMSSTVIFEAFAGSNKIDTQTRTANEDSSLGWSRSFAFSIGDPDLRGGIDRIKITLRINYPDGSWVNGPTFQIHRDAVAENVGNY</sequence>
<dbReference type="EMBL" id="JAENHP010000016">
    <property type="protein sequence ID" value="MBM2620823.1"/>
    <property type="molecule type" value="Genomic_DNA"/>
</dbReference>
<feature type="chain" id="PRO_5047525839" description="Secreted protein" evidence="1">
    <location>
        <begin position="31"/>
        <end position="158"/>
    </location>
</feature>
<evidence type="ECO:0008006" key="4">
    <source>
        <dbReference type="Google" id="ProtNLM"/>
    </source>
</evidence>
<reference evidence="2 3" key="1">
    <citation type="submission" date="2021-01" db="EMBL/GenBank/DDBJ databases">
        <title>Actinoplanes sp. nov. LDG1-06 isolated from lichen.</title>
        <authorList>
            <person name="Saeng-In P."/>
            <person name="Phongsopitanun W."/>
            <person name="Kanchanasin P."/>
            <person name="Yuki M."/>
            <person name="Kudo T."/>
            <person name="Ohkuma M."/>
            <person name="Tanasupawat S."/>
        </authorList>
    </citation>
    <scope>NUCLEOTIDE SEQUENCE [LARGE SCALE GENOMIC DNA]</scope>
    <source>
        <strain evidence="2 3">LDG1-06</strain>
    </source>
</reference>
<organism evidence="2 3">
    <name type="scientific">Paractinoplanes ovalisporus</name>
    <dbReference type="NCBI Taxonomy" id="2810368"/>
    <lineage>
        <taxon>Bacteria</taxon>
        <taxon>Bacillati</taxon>
        <taxon>Actinomycetota</taxon>
        <taxon>Actinomycetes</taxon>
        <taxon>Micromonosporales</taxon>
        <taxon>Micromonosporaceae</taxon>
        <taxon>Paractinoplanes</taxon>
    </lineage>
</organism>
<protein>
    <recommendedName>
        <fullName evidence="4">Secreted protein</fullName>
    </recommendedName>
</protein>
<name>A0ABS2AM25_9ACTN</name>
<evidence type="ECO:0000313" key="3">
    <source>
        <dbReference type="Proteomes" id="UP000632138"/>
    </source>
</evidence>
<evidence type="ECO:0000313" key="2">
    <source>
        <dbReference type="EMBL" id="MBM2620823.1"/>
    </source>
</evidence>
<feature type="signal peptide" evidence="1">
    <location>
        <begin position="1"/>
        <end position="30"/>
    </location>
</feature>